<dbReference type="SUPFAM" id="SSF52540">
    <property type="entry name" value="P-loop containing nucleoside triphosphate hydrolases"/>
    <property type="match status" value="1"/>
</dbReference>
<feature type="domain" description="HTH luxR-type" evidence="1">
    <location>
        <begin position="718"/>
        <end position="783"/>
    </location>
</feature>
<dbReference type="PANTHER" id="PTHR47691:SF3">
    <property type="entry name" value="HTH-TYPE TRANSCRIPTIONAL REGULATOR RV0890C-RELATED"/>
    <property type="match status" value="1"/>
</dbReference>
<dbReference type="SMART" id="SM00421">
    <property type="entry name" value="HTH_LUXR"/>
    <property type="match status" value="1"/>
</dbReference>
<dbReference type="InterPro" id="IPR036388">
    <property type="entry name" value="WH-like_DNA-bd_sf"/>
</dbReference>
<keyword evidence="3" id="KW-1185">Reference proteome</keyword>
<name>A0ABY2RPE6_9NOCA</name>
<dbReference type="RefSeq" id="WP_136909670.1">
    <property type="nucleotide sequence ID" value="NZ_SUMD01000004.1"/>
</dbReference>
<dbReference type="CDD" id="cd06170">
    <property type="entry name" value="LuxR_C_like"/>
    <property type="match status" value="1"/>
</dbReference>
<evidence type="ECO:0000259" key="1">
    <source>
        <dbReference type="PROSITE" id="PS50043"/>
    </source>
</evidence>
<dbReference type="EMBL" id="SUMD01000004">
    <property type="protein sequence ID" value="TJZ78523.1"/>
    <property type="molecule type" value="Genomic_DNA"/>
</dbReference>
<dbReference type="SUPFAM" id="SSF46894">
    <property type="entry name" value="C-terminal effector domain of the bipartite response regulators"/>
    <property type="match status" value="1"/>
</dbReference>
<protein>
    <submittedName>
        <fullName evidence="2">LuxR family transcriptional regulator</fullName>
    </submittedName>
</protein>
<dbReference type="Proteomes" id="UP000305109">
    <property type="component" value="Unassembled WGS sequence"/>
</dbReference>
<dbReference type="PANTHER" id="PTHR47691">
    <property type="entry name" value="REGULATOR-RELATED"/>
    <property type="match status" value="1"/>
</dbReference>
<dbReference type="InterPro" id="IPR011990">
    <property type="entry name" value="TPR-like_helical_dom_sf"/>
</dbReference>
<proteinExistence type="predicted"/>
<dbReference type="PROSITE" id="PS50043">
    <property type="entry name" value="HTH_LUXR_2"/>
    <property type="match status" value="1"/>
</dbReference>
<dbReference type="Gene3D" id="1.25.40.10">
    <property type="entry name" value="Tetratricopeptide repeat domain"/>
    <property type="match status" value="1"/>
</dbReference>
<evidence type="ECO:0000313" key="2">
    <source>
        <dbReference type="EMBL" id="TJZ78523.1"/>
    </source>
</evidence>
<gene>
    <name evidence="2" type="ORF">FCG67_10870</name>
</gene>
<dbReference type="SUPFAM" id="SSF48452">
    <property type="entry name" value="TPR-like"/>
    <property type="match status" value="1"/>
</dbReference>
<accession>A0ABY2RPE6</accession>
<dbReference type="Gene3D" id="1.10.10.10">
    <property type="entry name" value="Winged helix-like DNA-binding domain superfamily/Winged helix DNA-binding domain"/>
    <property type="match status" value="1"/>
</dbReference>
<dbReference type="PRINTS" id="PR00364">
    <property type="entry name" value="DISEASERSIST"/>
</dbReference>
<dbReference type="Gene3D" id="3.40.50.300">
    <property type="entry name" value="P-loop containing nucleotide triphosphate hydrolases"/>
    <property type="match status" value="1"/>
</dbReference>
<dbReference type="InterPro" id="IPR049945">
    <property type="entry name" value="AAA_22"/>
</dbReference>
<dbReference type="PRINTS" id="PR00038">
    <property type="entry name" value="HTHLUXR"/>
</dbReference>
<reference evidence="2 3" key="1">
    <citation type="submission" date="2019-04" db="EMBL/GenBank/DDBJ databases">
        <title>Rhodococcus oryzae sp. nov., a novel actinomycete isolated from rhizosphere soil of rice (Oryza sativa L.).</title>
        <authorList>
            <person name="Li C."/>
        </authorList>
    </citation>
    <scope>NUCLEOTIDE SEQUENCE [LARGE SCALE GENOMIC DNA]</scope>
    <source>
        <strain evidence="2 3">NEAU-CX67</strain>
    </source>
</reference>
<dbReference type="Pfam" id="PF00196">
    <property type="entry name" value="GerE"/>
    <property type="match status" value="1"/>
</dbReference>
<sequence>MTTSVKEKPGNLRVELTSFIGRRHEITEARRLQSTSRLVTLTGIGGVGKTRLSLRVAEDSRRAFADGVWFVALGDLHDPALLPETVAAALGLPDRPGRSVSRLLIDHLSTKQTLLVLDNCEHVLGAVAELAQTLLRACPDLQILATSREVLGVDGEQVMRVPPLAVPDTRQVPSLEAMANCEAVALFVARAMACLPDFALTETNCAAVAGICGRLDGLPLAIELAAVRIRAMTAEQILQRLTDRYQLLTVGSRVAPTRQQTLRSCVDWSYELCTAREQQLWAWLSVFAGGFELDAAEGICPEELVNGDFLDVVSSLVDKSILAREQVGEVVRLGMSEAIRDYGREKLHASGDLPQAQRRHLAWYEQLVERAESEWIGPRQTDWIARLDREQSNLRDALAFSLTDAVVGTDPDVNARIANALFMFWSCRGLLAEARRWMGRSLTSSDAMKAEERVEMLYCDGVLAGMQGQLGEASARAEQCCSLAAQLGDAESLEIGNYARGYRALFSGDLAAAVEPLQTAIASAGASSATGADRGPSASRIGRQLGGLLGLAIASGLSGDEKTADACHEQVLAITTPREESFFRAYSSWTLGLTALRTGDTDRATTVTELALRLIRKVNDPVMTGWCLESLAWIATHEGEPTRAAVLMGAAETLSRTVGSTSATLPYLLAHHEECERLALDALGARAYGEAFRTGTAMSLDEAVAYALGDRCITQDRTTRVAPVLTPRETEVAHLVAAGHSNKMIASMLVISPRTAQGHVEHVLSKLGFTSRTQIAAWIAENQLDRTP</sequence>
<dbReference type="Pfam" id="PF13401">
    <property type="entry name" value="AAA_22"/>
    <property type="match status" value="1"/>
</dbReference>
<comment type="caution">
    <text evidence="2">The sequence shown here is derived from an EMBL/GenBank/DDBJ whole genome shotgun (WGS) entry which is preliminary data.</text>
</comment>
<dbReference type="InterPro" id="IPR016032">
    <property type="entry name" value="Sig_transdc_resp-reg_C-effctor"/>
</dbReference>
<dbReference type="InterPro" id="IPR000792">
    <property type="entry name" value="Tscrpt_reg_LuxR_C"/>
</dbReference>
<evidence type="ECO:0000313" key="3">
    <source>
        <dbReference type="Proteomes" id="UP000305109"/>
    </source>
</evidence>
<organism evidence="2 3">
    <name type="scientific">Rhodococcus oryzae</name>
    <dbReference type="NCBI Taxonomy" id="2571143"/>
    <lineage>
        <taxon>Bacteria</taxon>
        <taxon>Bacillati</taxon>
        <taxon>Actinomycetota</taxon>
        <taxon>Actinomycetes</taxon>
        <taxon>Mycobacteriales</taxon>
        <taxon>Nocardiaceae</taxon>
        <taxon>Rhodococcus</taxon>
    </lineage>
</organism>
<dbReference type="InterPro" id="IPR027417">
    <property type="entry name" value="P-loop_NTPase"/>
</dbReference>